<dbReference type="Gene3D" id="2.30.42.10">
    <property type="match status" value="1"/>
</dbReference>
<evidence type="ECO:0000313" key="4">
    <source>
        <dbReference type="EMBL" id="PIP17386.1"/>
    </source>
</evidence>
<organism evidence="4 5">
    <name type="scientific">Candidatus Portnoybacteria bacterium CG23_combo_of_CG06-09_8_20_14_all_37_13</name>
    <dbReference type="NCBI Taxonomy" id="1974819"/>
    <lineage>
        <taxon>Bacteria</taxon>
        <taxon>Candidatus Portnoyibacteriota</taxon>
    </lineage>
</organism>
<dbReference type="Proteomes" id="UP000231480">
    <property type="component" value="Unassembled WGS sequence"/>
</dbReference>
<sequence>MVKEESIIIDIVKKTSGSVVSIIVSKDLPKTQSFFPDDFFWPFQFQIPQNNETEKREIGGGTGFIVAENLILTNKHVASDSQAEYTIVTTAEKRYKAEILALDPVFDIAILKAQTDLPPLPLGDSSDLEVGQTVVAIGNALGEFQNTVSVGVVSGLRRTIDAELRSLIQTDAAINQGNSGGPLINLKGEVIGINTAIAANAENIGFAIPINIAKKAINNAKTKGKIEYPFLGIRYNINDHLVLEITPGSAAEKAGLLPNDIILEFDNQKLSKDNTLADVILKYEPDQKIKLKILRNGQEKILYIVLGKR</sequence>
<dbReference type="PRINTS" id="PR00834">
    <property type="entry name" value="PROTEASES2C"/>
</dbReference>
<dbReference type="PANTHER" id="PTHR43343:SF3">
    <property type="entry name" value="PROTEASE DO-LIKE 8, CHLOROPLASTIC"/>
    <property type="match status" value="1"/>
</dbReference>
<dbReference type="InterPro" id="IPR009003">
    <property type="entry name" value="Peptidase_S1_PA"/>
</dbReference>
<dbReference type="InterPro" id="IPR036034">
    <property type="entry name" value="PDZ_sf"/>
</dbReference>
<dbReference type="Pfam" id="PF13365">
    <property type="entry name" value="Trypsin_2"/>
    <property type="match status" value="1"/>
</dbReference>
<dbReference type="SMART" id="SM00228">
    <property type="entry name" value="PDZ"/>
    <property type="match status" value="1"/>
</dbReference>
<reference evidence="4 5" key="1">
    <citation type="submission" date="2017-09" db="EMBL/GenBank/DDBJ databases">
        <title>Depth-based differentiation of microbial function through sediment-hosted aquifers and enrichment of novel symbionts in the deep terrestrial subsurface.</title>
        <authorList>
            <person name="Probst A.J."/>
            <person name="Ladd B."/>
            <person name="Jarett J.K."/>
            <person name="Geller-Mcgrath D.E."/>
            <person name="Sieber C.M."/>
            <person name="Emerson J.B."/>
            <person name="Anantharaman K."/>
            <person name="Thomas B.C."/>
            <person name="Malmstrom R."/>
            <person name="Stieglmeier M."/>
            <person name="Klingl A."/>
            <person name="Woyke T."/>
            <person name="Ryan C.M."/>
            <person name="Banfield J.F."/>
        </authorList>
    </citation>
    <scope>NUCLEOTIDE SEQUENCE [LARGE SCALE GENOMIC DNA]</scope>
    <source>
        <strain evidence="4">CG23_combo_of_CG06-09_8_20_14_all_37_13</strain>
    </source>
</reference>
<dbReference type="SUPFAM" id="SSF50494">
    <property type="entry name" value="Trypsin-like serine proteases"/>
    <property type="match status" value="1"/>
</dbReference>
<dbReference type="InterPro" id="IPR051201">
    <property type="entry name" value="Chloro_Bact_Ser_Proteases"/>
</dbReference>
<dbReference type="InterPro" id="IPR001478">
    <property type="entry name" value="PDZ"/>
</dbReference>
<feature type="domain" description="PDZ" evidence="3">
    <location>
        <begin position="229"/>
        <end position="297"/>
    </location>
</feature>
<comment type="caution">
    <text evidence="4">The sequence shown here is derived from an EMBL/GenBank/DDBJ whole genome shotgun (WGS) entry which is preliminary data.</text>
</comment>
<dbReference type="GO" id="GO:0004252">
    <property type="term" value="F:serine-type endopeptidase activity"/>
    <property type="evidence" value="ECO:0007669"/>
    <property type="project" value="InterPro"/>
</dbReference>
<evidence type="ECO:0000259" key="3">
    <source>
        <dbReference type="SMART" id="SM00228"/>
    </source>
</evidence>
<accession>A0A2G9YDS2</accession>
<name>A0A2G9YDS2_9BACT</name>
<dbReference type="AlphaFoldDB" id="A0A2G9YDS2"/>
<keyword evidence="2" id="KW-0378">Hydrolase</keyword>
<protein>
    <recommendedName>
        <fullName evidence="3">PDZ domain-containing protein</fullName>
    </recommendedName>
</protein>
<dbReference type="Gene3D" id="2.40.10.120">
    <property type="match status" value="1"/>
</dbReference>
<gene>
    <name evidence="4" type="ORF">COX44_00230</name>
</gene>
<dbReference type="Pfam" id="PF13180">
    <property type="entry name" value="PDZ_2"/>
    <property type="match status" value="1"/>
</dbReference>
<dbReference type="InterPro" id="IPR001940">
    <property type="entry name" value="Peptidase_S1C"/>
</dbReference>
<dbReference type="GO" id="GO:0006508">
    <property type="term" value="P:proteolysis"/>
    <property type="evidence" value="ECO:0007669"/>
    <property type="project" value="UniProtKB-KW"/>
</dbReference>
<evidence type="ECO:0000256" key="1">
    <source>
        <dbReference type="ARBA" id="ARBA00022670"/>
    </source>
</evidence>
<keyword evidence="1" id="KW-0645">Protease</keyword>
<dbReference type="SUPFAM" id="SSF50156">
    <property type="entry name" value="PDZ domain-like"/>
    <property type="match status" value="1"/>
</dbReference>
<evidence type="ECO:0000313" key="5">
    <source>
        <dbReference type="Proteomes" id="UP000231480"/>
    </source>
</evidence>
<proteinExistence type="predicted"/>
<dbReference type="EMBL" id="PCRH01000006">
    <property type="protein sequence ID" value="PIP17386.1"/>
    <property type="molecule type" value="Genomic_DNA"/>
</dbReference>
<dbReference type="PANTHER" id="PTHR43343">
    <property type="entry name" value="PEPTIDASE S12"/>
    <property type="match status" value="1"/>
</dbReference>
<evidence type="ECO:0000256" key="2">
    <source>
        <dbReference type="ARBA" id="ARBA00022801"/>
    </source>
</evidence>